<dbReference type="EMBL" id="BJON01000004">
    <property type="protein sequence ID" value="GED67484.1"/>
    <property type="molecule type" value="Genomic_DNA"/>
</dbReference>
<dbReference type="InterPro" id="IPR050570">
    <property type="entry name" value="Cell_wall_metabolism_enzyme"/>
</dbReference>
<dbReference type="InterPro" id="IPR011055">
    <property type="entry name" value="Dup_hybrid_motif"/>
</dbReference>
<dbReference type="InterPro" id="IPR036779">
    <property type="entry name" value="LysM_dom_sf"/>
</dbReference>
<dbReference type="Proteomes" id="UP000036834">
    <property type="component" value="Unassembled WGS sequence"/>
</dbReference>
<dbReference type="PROSITE" id="PS51782">
    <property type="entry name" value="LYSM"/>
    <property type="match status" value="2"/>
</dbReference>
<dbReference type="InterPro" id="IPR018392">
    <property type="entry name" value="LysM"/>
</dbReference>
<reference evidence="4" key="1">
    <citation type="submission" date="2015-07" db="EMBL/GenBank/DDBJ databases">
        <title>Genome sequencing project for genomic taxonomy and phylogenomics of Bacillus-like bacteria.</title>
        <authorList>
            <person name="Liu B."/>
            <person name="Wang J."/>
            <person name="Zhu Y."/>
            <person name="Liu G."/>
            <person name="Chen Q."/>
            <person name="Chen Z."/>
            <person name="Lan J."/>
            <person name="Che J."/>
            <person name="Ge C."/>
            <person name="Shi H."/>
            <person name="Pan Z."/>
            <person name="Liu X."/>
        </authorList>
    </citation>
    <scope>NUCLEOTIDE SEQUENCE [LARGE SCALE GENOMIC DNA]</scope>
    <source>
        <strain evidence="4">DSM 9887</strain>
    </source>
</reference>
<dbReference type="SMART" id="SM00257">
    <property type="entry name" value="LysM"/>
    <property type="match status" value="2"/>
</dbReference>
<dbReference type="RefSeq" id="WP_049740847.1">
    <property type="nucleotide sequence ID" value="NZ_BJON01000004.1"/>
</dbReference>
<reference evidence="3" key="2">
    <citation type="submission" date="2015-07" db="EMBL/GenBank/DDBJ databases">
        <title>MeaNS - Measles Nucleotide Surveillance Program.</title>
        <authorList>
            <person name="Tran T."/>
            <person name="Druce J."/>
        </authorList>
    </citation>
    <scope>NUCLEOTIDE SEQUENCE</scope>
    <source>
        <strain evidence="3">DSM 9887</strain>
    </source>
</reference>
<feature type="domain" description="LysM" evidence="1">
    <location>
        <begin position="47"/>
        <end position="91"/>
    </location>
</feature>
<reference evidence="2 5" key="3">
    <citation type="submission" date="2019-06" db="EMBL/GenBank/DDBJ databases">
        <title>Whole genome shotgun sequence of Brevibacillus reuszeri NBRC 15719.</title>
        <authorList>
            <person name="Hosoyama A."/>
            <person name="Uohara A."/>
            <person name="Ohji S."/>
            <person name="Ichikawa N."/>
        </authorList>
    </citation>
    <scope>NUCLEOTIDE SEQUENCE [LARGE SCALE GENOMIC DNA]</scope>
    <source>
        <strain evidence="2 5">NBRC 15719</strain>
    </source>
</reference>
<dbReference type="GO" id="GO:0004222">
    <property type="term" value="F:metalloendopeptidase activity"/>
    <property type="evidence" value="ECO:0007669"/>
    <property type="project" value="TreeGrafter"/>
</dbReference>
<dbReference type="Gene3D" id="3.10.350.10">
    <property type="entry name" value="LysM domain"/>
    <property type="match status" value="2"/>
</dbReference>
<evidence type="ECO:0000313" key="4">
    <source>
        <dbReference type="Proteomes" id="UP000036834"/>
    </source>
</evidence>
<dbReference type="AlphaFoldDB" id="A0A0K9YSX5"/>
<sequence length="300" mass="33243">MEYVQATAPITSREEAKTAVVEQALFQAFNPYANLVKSNASSKSNVMMYAVRQGDTLSGIAQRYGLTLKKMVETNKINNPHLLSVGMKLVISQDEVTHMVKRGETLNYVTQRYGVSRELLIERNPLLQWLSDNLYVGQVLYIPIAGTKPMQADELAKRRNTTQAASRQVIGRVRGGMEWPVKEATITSGFGVRWGRAHKGVDLWNQAEAQTPIYAAKAGTVLEAGANRSGYGRMVVLDHGEGLQTFYAHMRRITVAPGQLVDAGDMLGYMGQTGDSTGYHLHFEVRQDDVPINPLPYLGR</sequence>
<dbReference type="STRING" id="54915.ADS79_23940"/>
<comment type="caution">
    <text evidence="3">The sequence shown here is derived from an EMBL/GenBank/DDBJ whole genome shotgun (WGS) entry which is preliminary data.</text>
</comment>
<accession>A0A0K9YSX5</accession>
<organism evidence="3 4">
    <name type="scientific">Brevibacillus reuszeri</name>
    <dbReference type="NCBI Taxonomy" id="54915"/>
    <lineage>
        <taxon>Bacteria</taxon>
        <taxon>Bacillati</taxon>
        <taxon>Bacillota</taxon>
        <taxon>Bacilli</taxon>
        <taxon>Bacillales</taxon>
        <taxon>Paenibacillaceae</taxon>
        <taxon>Brevibacillus</taxon>
    </lineage>
</organism>
<dbReference type="Proteomes" id="UP000319578">
    <property type="component" value="Unassembled WGS sequence"/>
</dbReference>
<dbReference type="InterPro" id="IPR016047">
    <property type="entry name" value="M23ase_b-sheet_dom"/>
</dbReference>
<evidence type="ECO:0000259" key="1">
    <source>
        <dbReference type="PROSITE" id="PS51782"/>
    </source>
</evidence>
<dbReference type="OrthoDB" id="9805799at2"/>
<dbReference type="CDD" id="cd00118">
    <property type="entry name" value="LysM"/>
    <property type="match status" value="2"/>
</dbReference>
<dbReference type="SUPFAM" id="SSF51261">
    <property type="entry name" value="Duplicated hybrid motif"/>
    <property type="match status" value="1"/>
</dbReference>
<dbReference type="PANTHER" id="PTHR21666:SF270">
    <property type="entry name" value="MUREIN HYDROLASE ACTIVATOR ENVC"/>
    <property type="match status" value="1"/>
</dbReference>
<dbReference type="PATRIC" id="fig|54915.3.peg.3929"/>
<dbReference type="EMBL" id="LGIQ01000009">
    <property type="protein sequence ID" value="KNB71803.1"/>
    <property type="molecule type" value="Genomic_DNA"/>
</dbReference>
<dbReference type="Pfam" id="PF01476">
    <property type="entry name" value="LysM"/>
    <property type="match status" value="2"/>
</dbReference>
<protein>
    <submittedName>
        <fullName evidence="3">Metalloendopeptidase</fullName>
    </submittedName>
    <submittedName>
        <fullName evidence="2">Peptidase M23</fullName>
    </submittedName>
</protein>
<name>A0A0K9YSX5_9BACL</name>
<feature type="domain" description="LysM" evidence="1">
    <location>
        <begin position="96"/>
        <end position="142"/>
    </location>
</feature>
<dbReference type="Pfam" id="PF01551">
    <property type="entry name" value="Peptidase_M23"/>
    <property type="match status" value="1"/>
</dbReference>
<keyword evidence="5" id="KW-1185">Reference proteome</keyword>
<dbReference type="Gene3D" id="2.70.70.10">
    <property type="entry name" value="Glucose Permease (Domain IIA)"/>
    <property type="match status" value="1"/>
</dbReference>
<gene>
    <name evidence="3" type="ORF">ADS79_23940</name>
    <name evidence="2" type="ORF">BRE01_11860</name>
</gene>
<proteinExistence type="predicted"/>
<evidence type="ECO:0000313" key="2">
    <source>
        <dbReference type="EMBL" id="GED67484.1"/>
    </source>
</evidence>
<dbReference type="CDD" id="cd12797">
    <property type="entry name" value="M23_peptidase"/>
    <property type="match status" value="1"/>
</dbReference>
<evidence type="ECO:0000313" key="3">
    <source>
        <dbReference type="EMBL" id="KNB71803.1"/>
    </source>
</evidence>
<evidence type="ECO:0000313" key="5">
    <source>
        <dbReference type="Proteomes" id="UP000319578"/>
    </source>
</evidence>
<dbReference type="PANTHER" id="PTHR21666">
    <property type="entry name" value="PEPTIDASE-RELATED"/>
    <property type="match status" value="1"/>
</dbReference>